<dbReference type="Proteomes" id="UP000011096">
    <property type="component" value="Unassembled WGS sequence"/>
</dbReference>
<dbReference type="EMBL" id="ANPB02000003">
    <property type="protein sequence ID" value="KAF4487516.1"/>
    <property type="molecule type" value="Genomic_DNA"/>
</dbReference>
<protein>
    <submittedName>
        <fullName evidence="1">Uncharacterized protein</fullName>
    </submittedName>
</protein>
<name>A0A7J6JEB8_COLFN</name>
<dbReference type="GeneID" id="43613700"/>
<dbReference type="InParanoid" id="A0A7J6JEB8"/>
<reference evidence="1 2" key="2">
    <citation type="submission" date="2020-04" db="EMBL/GenBank/DDBJ databases">
        <title>Genome sequencing and assembly of multiple isolates from the Colletotrichum gloeosporioides species complex.</title>
        <authorList>
            <person name="Gan P."/>
            <person name="Shirasu K."/>
        </authorList>
    </citation>
    <scope>NUCLEOTIDE SEQUENCE [LARGE SCALE GENOMIC DNA]</scope>
    <source>
        <strain evidence="1 2">Nara gc5</strain>
    </source>
</reference>
<dbReference type="AlphaFoldDB" id="A0A7J6JEB8"/>
<evidence type="ECO:0000313" key="1">
    <source>
        <dbReference type="EMBL" id="KAF4487516.1"/>
    </source>
</evidence>
<comment type="caution">
    <text evidence="1">The sequence shown here is derived from an EMBL/GenBank/DDBJ whole genome shotgun (WGS) entry which is preliminary data.</text>
</comment>
<dbReference type="OrthoDB" id="10464200at2759"/>
<dbReference type="RefSeq" id="XP_031893428.2">
    <property type="nucleotide sequence ID" value="XM_032029621.2"/>
</dbReference>
<evidence type="ECO:0000313" key="2">
    <source>
        <dbReference type="Proteomes" id="UP000011096"/>
    </source>
</evidence>
<gene>
    <name evidence="1" type="ORF">CGGC5_v004899</name>
</gene>
<organism evidence="1 2">
    <name type="scientific">Colletotrichum fructicola (strain Nara gc5)</name>
    <name type="common">Anthracnose fungus</name>
    <name type="synonym">Colletotrichum gloeosporioides (strain Nara gc5)</name>
    <dbReference type="NCBI Taxonomy" id="1213859"/>
    <lineage>
        <taxon>Eukaryota</taxon>
        <taxon>Fungi</taxon>
        <taxon>Dikarya</taxon>
        <taxon>Ascomycota</taxon>
        <taxon>Pezizomycotina</taxon>
        <taxon>Sordariomycetes</taxon>
        <taxon>Hypocreomycetidae</taxon>
        <taxon>Glomerellales</taxon>
        <taxon>Glomerellaceae</taxon>
        <taxon>Colletotrichum</taxon>
        <taxon>Colletotrichum gloeosporioides species complex</taxon>
    </lineage>
</organism>
<accession>A0A7J6JEB8</accession>
<keyword evidence="2" id="KW-1185">Reference proteome</keyword>
<reference evidence="1 2" key="1">
    <citation type="submission" date="2012-08" db="EMBL/GenBank/DDBJ databases">
        <authorList>
            <person name="Gan P.H.P."/>
            <person name="Ikeda K."/>
            <person name="Irieda H."/>
            <person name="Narusaka M."/>
            <person name="O'Connell R.J."/>
            <person name="Narusaka Y."/>
            <person name="Takano Y."/>
            <person name="Kubo Y."/>
            <person name="Shirasu K."/>
        </authorList>
    </citation>
    <scope>NUCLEOTIDE SEQUENCE [LARGE SCALE GENOMIC DNA]</scope>
    <source>
        <strain evidence="1 2">Nara gc5</strain>
    </source>
</reference>
<proteinExistence type="predicted"/>
<sequence>MCGVDSIETDQFMAEIFNEEPRADLFDFQVPNYPVGFRIKPESLTHLMIQFYPKSKHLLWITPLVVKNCSVSVCSSDLCRLHKDIHCFYSTRGVRASRTARRDTLLGNSIYKFQVHPSFARMKFLFFATLIALVSANPALKTYARDSAELNHLEIRQNCAYSICQGGCGTCYQNTNVCCPRDINQSCFQFSC</sequence>